<sequence>MNKKKVWIPIICVATAASVITPIFVLSAKKSHSVTEEEKSLTLNKTEVFPDLDKSIVYQYIRYDKDNVKFDLSVIPAVFKNVMSNIQVNPDRANFDYEIITDSLIKLYFKVYSGNDIYTNCYTLNAHM</sequence>
<organism evidence="1 2">
    <name type="scientific">Mycoplasma miroungigenitalium</name>
    <dbReference type="NCBI Taxonomy" id="754515"/>
    <lineage>
        <taxon>Bacteria</taxon>
        <taxon>Bacillati</taxon>
        <taxon>Mycoplasmatota</taxon>
        <taxon>Mollicutes</taxon>
        <taxon>Mycoplasmataceae</taxon>
        <taxon>Mycoplasma</taxon>
    </lineage>
</organism>
<accession>A0A6M4J9H9</accession>
<keyword evidence="2" id="KW-1185">Reference proteome</keyword>
<dbReference type="Proteomes" id="UP000500686">
    <property type="component" value="Chromosome"/>
</dbReference>
<evidence type="ECO:0000313" key="1">
    <source>
        <dbReference type="EMBL" id="QJR43603.1"/>
    </source>
</evidence>
<gene>
    <name evidence="1" type="ORF">HLA87_02270</name>
</gene>
<dbReference type="RefSeq" id="WP_171111520.1">
    <property type="nucleotide sequence ID" value="NZ_CP053096.1"/>
</dbReference>
<evidence type="ECO:0000313" key="2">
    <source>
        <dbReference type="Proteomes" id="UP000500686"/>
    </source>
</evidence>
<dbReference type="KEGG" id="mmir:HLA87_02270"/>
<dbReference type="NCBIfam" id="NF045957">
    <property type="entry name" value="MHO_1590_dom"/>
    <property type="match status" value="1"/>
</dbReference>
<dbReference type="AlphaFoldDB" id="A0A6M4J9H9"/>
<dbReference type="EMBL" id="CP053096">
    <property type="protein sequence ID" value="QJR43603.1"/>
    <property type="molecule type" value="Genomic_DNA"/>
</dbReference>
<protein>
    <submittedName>
        <fullName evidence="1">Uncharacterized protein</fullName>
    </submittedName>
</protein>
<name>A0A6M4J9H9_9MOLU</name>
<reference evidence="1 2" key="1">
    <citation type="submission" date="2020-05" db="EMBL/GenBank/DDBJ databases">
        <title>Novel Mycoplasma species detected in Mirounga angustirostris (northern elephant seal) from the USA.</title>
        <authorList>
            <person name="Volokhov D.V."/>
        </authorList>
    </citation>
    <scope>NUCLEOTIDE SEQUENCE [LARGE SCALE GENOMIC DNA]</scope>
    <source>
        <strain evidence="1 2">Mirounga ES2806-GEN</strain>
    </source>
</reference>
<proteinExistence type="predicted"/>